<feature type="region of interest" description="Disordered" evidence="1">
    <location>
        <begin position="278"/>
        <end position="313"/>
    </location>
</feature>
<comment type="caution">
    <text evidence="2">The sequence shown here is derived from an EMBL/GenBank/DDBJ whole genome shotgun (WGS) entry which is preliminary data.</text>
</comment>
<name>A0A9W9DPF3_9AGAR</name>
<dbReference type="EMBL" id="JAOTPV010000007">
    <property type="protein sequence ID" value="KAJ4479993.1"/>
    <property type="molecule type" value="Genomic_DNA"/>
</dbReference>
<evidence type="ECO:0000256" key="1">
    <source>
        <dbReference type="SAM" id="MobiDB-lite"/>
    </source>
</evidence>
<feature type="region of interest" description="Disordered" evidence="1">
    <location>
        <begin position="672"/>
        <end position="696"/>
    </location>
</feature>
<accession>A0A9W9DPF3</accession>
<feature type="compositionally biased region" description="Polar residues" evidence="1">
    <location>
        <begin position="111"/>
        <end position="134"/>
    </location>
</feature>
<reference evidence="2" key="1">
    <citation type="submission" date="2022-08" db="EMBL/GenBank/DDBJ databases">
        <title>A Global Phylogenomic Analysis of the Shiitake Genus Lentinula.</title>
        <authorList>
            <consortium name="DOE Joint Genome Institute"/>
            <person name="Sierra-Patev S."/>
            <person name="Min B."/>
            <person name="Naranjo-Ortiz M."/>
            <person name="Looney B."/>
            <person name="Konkel Z."/>
            <person name="Slot J.C."/>
            <person name="Sakamoto Y."/>
            <person name="Steenwyk J.L."/>
            <person name="Rokas A."/>
            <person name="Carro J."/>
            <person name="Camarero S."/>
            <person name="Ferreira P."/>
            <person name="Molpeceres G."/>
            <person name="Ruiz-Duenas F.J."/>
            <person name="Serrano A."/>
            <person name="Henrissat B."/>
            <person name="Drula E."/>
            <person name="Hughes K.W."/>
            <person name="Mata J.L."/>
            <person name="Ishikawa N.K."/>
            <person name="Vargas-Isla R."/>
            <person name="Ushijima S."/>
            <person name="Smith C.A."/>
            <person name="Ahrendt S."/>
            <person name="Andreopoulos W."/>
            <person name="He G."/>
            <person name="Labutti K."/>
            <person name="Lipzen A."/>
            <person name="Ng V."/>
            <person name="Riley R."/>
            <person name="Sandor L."/>
            <person name="Barry K."/>
            <person name="Martinez A.T."/>
            <person name="Xiao Y."/>
            <person name="Gibbons J.G."/>
            <person name="Terashima K."/>
            <person name="Grigoriev I.V."/>
            <person name="Hibbett D.S."/>
        </authorList>
    </citation>
    <scope>NUCLEOTIDE SEQUENCE</scope>
    <source>
        <strain evidence="2">JLM2183</strain>
    </source>
</reference>
<dbReference type="AlphaFoldDB" id="A0A9W9DPF3"/>
<keyword evidence="3" id="KW-1185">Reference proteome</keyword>
<feature type="compositionally biased region" description="Basic and acidic residues" evidence="1">
    <location>
        <begin position="504"/>
        <end position="514"/>
    </location>
</feature>
<sequence>MLEPSAYVLELRSKFPPSIPHAPTTDGSWRTRALDLENELKVLKDSYEKEQIEHLSRVNKTVAALAACRTASKETGVQAPSKETRHSTEAPDLDASTKNAVPKKKGKQKKTNVADSSGANATSKYPVQASTSEAQMTGPIRPDLKAIFQDFDRWNPLDGKTLGSGSMPRTGTLFSSFSSFDQLITALPSHPTPLAISQNILLISSTNRALDAIARVLNDVVSSSCLSDFSSVTKESYPTKTVQTLNLLLAYLLSTCFQNLFRRRISLPAETIVERLSEKKKQGKTTGKKNQGPSDLRSDPTASTSRPLSSGEEFSPEIWTSFERLLGVLTTAVLEPALKSLVPLSQQFTSATFAAEKQSLPSTSTPKSRPISDIRPDLLSLFRSGFEQISRLVVFFSSLDTLPAVSSRTQDSQAFSRSNNNNHYANCVFGVREYLSLVAIRDLLKIFSVDYRDSIRRIDDKQESCSTNPFIKNLRQPRGDPSAIGNSTSTYFLPGDAPPLTLSDGEKSTRESNTKKIQSNKSAPAPKPVSRIVRPRTREARIRELARKDAVWYIGTALHVLFENACFSDDGTTHPAPGPSFESNSSGTDLGTKAEARILGNSDFAATTTPTTTRNKDTGGVPSERSRMDPTLNANEAAKSSLSLLRTGLLDSFDALLSLVTECRPTISFSSFANSPRSVSTAPIAPQQQASRSIGKGSSLTTDVITAISSDFISDIQSGTAVETGETCKPVQPRNTFKDGRRTGNGDANNSRSGSGIIMDEVEYDLMLSIVERYWECTLGLTQS</sequence>
<feature type="compositionally biased region" description="Basic residues" evidence="1">
    <location>
        <begin position="101"/>
        <end position="110"/>
    </location>
</feature>
<dbReference type="OrthoDB" id="2684605at2759"/>
<feature type="region of interest" description="Disordered" evidence="1">
    <location>
        <begin position="598"/>
        <end position="631"/>
    </location>
</feature>
<evidence type="ECO:0000313" key="2">
    <source>
        <dbReference type="EMBL" id="KAJ4479993.1"/>
    </source>
</evidence>
<organism evidence="2 3">
    <name type="scientific">Lentinula aciculospora</name>
    <dbReference type="NCBI Taxonomy" id="153920"/>
    <lineage>
        <taxon>Eukaryota</taxon>
        <taxon>Fungi</taxon>
        <taxon>Dikarya</taxon>
        <taxon>Basidiomycota</taxon>
        <taxon>Agaricomycotina</taxon>
        <taxon>Agaricomycetes</taxon>
        <taxon>Agaricomycetidae</taxon>
        <taxon>Agaricales</taxon>
        <taxon>Marasmiineae</taxon>
        <taxon>Omphalotaceae</taxon>
        <taxon>Lentinula</taxon>
    </lineage>
</organism>
<feature type="region of interest" description="Disordered" evidence="1">
    <location>
        <begin position="467"/>
        <end position="530"/>
    </location>
</feature>
<evidence type="ECO:0000313" key="3">
    <source>
        <dbReference type="Proteomes" id="UP001150266"/>
    </source>
</evidence>
<feature type="region of interest" description="Disordered" evidence="1">
    <location>
        <begin position="70"/>
        <end position="134"/>
    </location>
</feature>
<protein>
    <submittedName>
        <fullName evidence="2">Uncharacterized protein</fullName>
    </submittedName>
</protein>
<dbReference type="Proteomes" id="UP001150266">
    <property type="component" value="Unassembled WGS sequence"/>
</dbReference>
<proteinExistence type="predicted"/>
<gene>
    <name evidence="2" type="ORF">J3R30DRAFT_2561526</name>
</gene>
<feature type="region of interest" description="Disordered" evidence="1">
    <location>
        <begin position="724"/>
        <end position="755"/>
    </location>
</feature>